<keyword evidence="4" id="KW-1185">Reference proteome</keyword>
<accession>A0A1H9JK56</accession>
<reference evidence="3 4" key="1">
    <citation type="submission" date="2016-10" db="EMBL/GenBank/DDBJ databases">
        <authorList>
            <person name="de Groot N.N."/>
        </authorList>
    </citation>
    <scope>NUCLEOTIDE SEQUENCE [LARGE SCALE GENOMIC DNA]</scope>
    <source>
        <strain evidence="3 4">DSM 15827</strain>
    </source>
</reference>
<dbReference type="OrthoDB" id="9803495at2"/>
<evidence type="ECO:0000256" key="2">
    <source>
        <dbReference type="SAM" id="Phobius"/>
    </source>
</evidence>
<feature type="transmembrane region" description="Helical" evidence="2">
    <location>
        <begin position="6"/>
        <end position="27"/>
    </location>
</feature>
<feature type="transmembrane region" description="Helical" evidence="2">
    <location>
        <begin position="141"/>
        <end position="159"/>
    </location>
</feature>
<keyword evidence="2" id="KW-0812">Transmembrane</keyword>
<evidence type="ECO:0000313" key="4">
    <source>
        <dbReference type="Proteomes" id="UP000198556"/>
    </source>
</evidence>
<protein>
    <submittedName>
        <fullName evidence="3">Biotin transport system substrate-specific component</fullName>
    </submittedName>
</protein>
<organism evidence="3 4">
    <name type="scientific">Granulicatella balaenopterae</name>
    <dbReference type="NCBI Taxonomy" id="137733"/>
    <lineage>
        <taxon>Bacteria</taxon>
        <taxon>Bacillati</taxon>
        <taxon>Bacillota</taxon>
        <taxon>Bacilli</taxon>
        <taxon>Lactobacillales</taxon>
        <taxon>Carnobacteriaceae</taxon>
        <taxon>Granulicatella</taxon>
    </lineage>
</organism>
<feature type="transmembrane region" description="Helical" evidence="2">
    <location>
        <begin position="34"/>
        <end position="55"/>
    </location>
</feature>
<gene>
    <name evidence="3" type="ORF">SAMN05421767_10927</name>
</gene>
<dbReference type="GO" id="GO:0015225">
    <property type="term" value="F:biotin transmembrane transporter activity"/>
    <property type="evidence" value="ECO:0007669"/>
    <property type="project" value="InterPro"/>
</dbReference>
<keyword evidence="2" id="KW-1133">Transmembrane helix</keyword>
<proteinExistence type="inferred from homology"/>
<dbReference type="AlphaFoldDB" id="A0A1H9JK56"/>
<feature type="transmembrane region" description="Helical" evidence="2">
    <location>
        <begin position="99"/>
        <end position="121"/>
    </location>
</feature>
<dbReference type="Pfam" id="PF02632">
    <property type="entry name" value="BioY"/>
    <property type="match status" value="1"/>
</dbReference>
<dbReference type="Proteomes" id="UP000198556">
    <property type="component" value="Unassembled WGS sequence"/>
</dbReference>
<sequence>MEKKTTFWLVLTSLLASLTFISSFIRIPIGPVPFTLQTVFVILAGLLLPPVYAALSQVLNFLLMTLFVYGASVFVTPTCGFLLGFIVVAWFLALMKEKFLPLQIILAEILLYLIGLSYLWYTILQLKGSALSFLEVLEIGLVPFVLPDIAKIFLALILYKRLNPILVKK</sequence>
<dbReference type="RefSeq" id="WP_089746281.1">
    <property type="nucleotide sequence ID" value="NZ_FOGF01000009.1"/>
</dbReference>
<dbReference type="PANTHER" id="PTHR34295:SF1">
    <property type="entry name" value="BIOTIN TRANSPORTER BIOY"/>
    <property type="match status" value="1"/>
</dbReference>
<name>A0A1H9JK56_9LACT</name>
<keyword evidence="2" id="KW-0472">Membrane</keyword>
<dbReference type="GO" id="GO:0005886">
    <property type="term" value="C:plasma membrane"/>
    <property type="evidence" value="ECO:0007669"/>
    <property type="project" value="InterPro"/>
</dbReference>
<dbReference type="PANTHER" id="PTHR34295">
    <property type="entry name" value="BIOTIN TRANSPORTER BIOY"/>
    <property type="match status" value="1"/>
</dbReference>
<comment type="similarity">
    <text evidence="1">Belongs to the BioY family.</text>
</comment>
<evidence type="ECO:0000313" key="3">
    <source>
        <dbReference type="EMBL" id="SEQ87153.1"/>
    </source>
</evidence>
<feature type="transmembrane region" description="Helical" evidence="2">
    <location>
        <begin position="67"/>
        <end position="92"/>
    </location>
</feature>
<dbReference type="STRING" id="137733.SAMN05421767_10927"/>
<dbReference type="InterPro" id="IPR003784">
    <property type="entry name" value="BioY"/>
</dbReference>
<evidence type="ECO:0000256" key="1">
    <source>
        <dbReference type="ARBA" id="ARBA00010692"/>
    </source>
</evidence>
<dbReference type="Gene3D" id="1.10.1760.20">
    <property type="match status" value="1"/>
</dbReference>
<dbReference type="EMBL" id="FOGF01000009">
    <property type="protein sequence ID" value="SEQ87153.1"/>
    <property type="molecule type" value="Genomic_DNA"/>
</dbReference>